<dbReference type="RefSeq" id="WP_074292727.1">
    <property type="nucleotide sequence ID" value="NZ_FVGW01000004.1"/>
</dbReference>
<dbReference type="Pfam" id="PF24457">
    <property type="entry name" value="DUF7572"/>
    <property type="match status" value="1"/>
</dbReference>
<reference evidence="2 3" key="1">
    <citation type="submission" date="2016-11" db="EMBL/GenBank/DDBJ databases">
        <authorList>
            <consortium name="Pathogen Informatics"/>
        </authorList>
    </citation>
    <scope>NUCLEOTIDE SEQUENCE [LARGE SCALE GENOMIC DNA]</scope>
    <source>
        <strain evidence="2 3">911</strain>
    </source>
</reference>
<protein>
    <recommendedName>
        <fullName evidence="1">DUF7572 domain-containing protein</fullName>
    </recommendedName>
</protein>
<dbReference type="Proteomes" id="UP000190074">
    <property type="component" value="Unassembled WGS sequence"/>
</dbReference>
<evidence type="ECO:0000313" key="3">
    <source>
        <dbReference type="Proteomes" id="UP000190074"/>
    </source>
</evidence>
<name>A0A1U0V5D8_9MYCO</name>
<dbReference type="InterPro" id="IPR055994">
    <property type="entry name" value="DUF7572"/>
</dbReference>
<accession>A0A1U0V5D8</accession>
<feature type="domain" description="DUF7572" evidence="1">
    <location>
        <begin position="2"/>
        <end position="103"/>
    </location>
</feature>
<organism evidence="2 3">
    <name type="scientific">Mycobacteroides abscessus subsp. massiliense</name>
    <dbReference type="NCBI Taxonomy" id="1962118"/>
    <lineage>
        <taxon>Bacteria</taxon>
        <taxon>Bacillati</taxon>
        <taxon>Actinomycetota</taxon>
        <taxon>Actinomycetes</taxon>
        <taxon>Mycobacteriales</taxon>
        <taxon>Mycobacteriaceae</taxon>
        <taxon>Mycobacteroides</taxon>
        <taxon>Mycobacteroides abscessus</taxon>
    </lineage>
</organism>
<proteinExistence type="predicted"/>
<evidence type="ECO:0000313" key="2">
    <source>
        <dbReference type="EMBL" id="SKM05131.1"/>
    </source>
</evidence>
<sequence>MATAELVARMLPQFCPTTNHYKCSDGKYLLVTKPTLDSVGTLKKTLGLTVPVAASHLPPNVDVFLSNVDAEVVDADGDPTNGLTPIARVAADSHEAALASLGYSLKGE</sequence>
<evidence type="ECO:0000259" key="1">
    <source>
        <dbReference type="Pfam" id="PF24457"/>
    </source>
</evidence>
<gene>
    <name evidence="2" type="ORF">SAMEA2259716_02440</name>
</gene>
<dbReference type="EMBL" id="FVGW01000004">
    <property type="protein sequence ID" value="SKM05131.1"/>
    <property type="molecule type" value="Genomic_DNA"/>
</dbReference>
<dbReference type="AlphaFoldDB" id="A0A1U0V5D8"/>